<feature type="signal peptide" evidence="1">
    <location>
        <begin position="1"/>
        <end position="30"/>
    </location>
</feature>
<accession>A0ABS3LJJ2</accession>
<comment type="caution">
    <text evidence="2">The sequence shown here is derived from an EMBL/GenBank/DDBJ whole genome shotgun (WGS) entry which is preliminary data.</text>
</comment>
<dbReference type="InterPro" id="IPR006311">
    <property type="entry name" value="TAT_signal"/>
</dbReference>
<gene>
    <name evidence="2" type="ORF">J2D75_04630</name>
</gene>
<dbReference type="InterPro" id="IPR011486">
    <property type="entry name" value="BBP2"/>
</dbReference>
<evidence type="ECO:0000313" key="3">
    <source>
        <dbReference type="Proteomes" id="UP000664399"/>
    </source>
</evidence>
<dbReference type="Pfam" id="PF07642">
    <property type="entry name" value="BBP2"/>
    <property type="match status" value="1"/>
</dbReference>
<protein>
    <submittedName>
        <fullName evidence="2">Outer membrane beta-barrel protein</fullName>
    </submittedName>
</protein>
<dbReference type="PROSITE" id="PS51318">
    <property type="entry name" value="TAT"/>
    <property type="match status" value="1"/>
</dbReference>
<proteinExistence type="predicted"/>
<feature type="chain" id="PRO_5045166895" evidence="1">
    <location>
        <begin position="31"/>
        <end position="447"/>
    </location>
</feature>
<sequence>MALTRRKLAGFSALTLASFVASQAATPAHAEWHPFATTATKSKGFSHWLSDITLTGLIDGGIMANPARPTDGYNYGNFFADHANQAQLNQVVLTLQKANTGDASEYQVGFTLQGIYGSDSRYYHLVGISDQEWNARYQLIPAQAHVDVHLPWATDGGLDMQVGILQAPMGVEVMDPTARPFYTLAYTSQYSVPFEHVGAMFNWHVNKTVDVTFGIDTGNQVTFGSSDNNSRPAGYFGINLNNLLGGKLKIVELSRVGPENPTSTVAGYGYTGRVSNQAERFWNDINATLQVNDRLSVTAEFNYLHDQGTRTPYGSSGPFKSADAWSVVTFLSYVVSPSVTFNYRGEIYRDNNNLMVTTFTGNNSYMNAIAGRGYTTYSNGGQASDRGTTYGELTLGINYHPDLGKHVRVFALRPEIRFDRSLNNTHVFNGGRNNGMFTFGGDAMIGF</sequence>
<name>A0ABS3LJJ2_9PROT</name>
<reference evidence="2 3" key="1">
    <citation type="submission" date="2021-03" db="EMBL/GenBank/DDBJ databases">
        <title>The complete genome sequence of Acetobacter suratthaniensis TBRC 1719.</title>
        <authorList>
            <person name="Charoenyingcharoen P."/>
            <person name="Yukphan P."/>
        </authorList>
    </citation>
    <scope>NUCLEOTIDE SEQUENCE [LARGE SCALE GENOMIC DNA]</scope>
    <source>
        <strain evidence="2 3">TBRC 1719</strain>
    </source>
</reference>
<dbReference type="Proteomes" id="UP000664399">
    <property type="component" value="Unassembled WGS sequence"/>
</dbReference>
<keyword evidence="1" id="KW-0732">Signal</keyword>
<dbReference type="RefSeq" id="WP_207853291.1">
    <property type="nucleotide sequence ID" value="NZ_JAFVMG010000002.1"/>
</dbReference>
<evidence type="ECO:0000313" key="2">
    <source>
        <dbReference type="EMBL" id="MBO1327761.1"/>
    </source>
</evidence>
<keyword evidence="3" id="KW-1185">Reference proteome</keyword>
<evidence type="ECO:0000256" key="1">
    <source>
        <dbReference type="SAM" id="SignalP"/>
    </source>
</evidence>
<dbReference type="EMBL" id="JAFVMG010000002">
    <property type="protein sequence ID" value="MBO1327761.1"/>
    <property type="molecule type" value="Genomic_DNA"/>
</dbReference>
<organism evidence="2 3">
    <name type="scientific">Acetobacter suratthaniensis</name>
    <dbReference type="NCBI Taxonomy" id="1502841"/>
    <lineage>
        <taxon>Bacteria</taxon>
        <taxon>Pseudomonadati</taxon>
        <taxon>Pseudomonadota</taxon>
        <taxon>Alphaproteobacteria</taxon>
        <taxon>Acetobacterales</taxon>
        <taxon>Acetobacteraceae</taxon>
        <taxon>Acetobacter</taxon>
    </lineage>
</organism>